<evidence type="ECO:0000313" key="2">
    <source>
        <dbReference type="Proteomes" id="UP000321798"/>
    </source>
</evidence>
<sequence>MPDRSYAVPIEGVASCFGADGVFVLAGGCPLPRPPDVAASAFPSVFSLDDVRAGSAGAEVVLTADVAARARYGLVPVGDGAGCADEAVYTGTVLVQAADVAGDGLVQATTVPVDLPAVEGRSWWCVTTGSAAQATGVLLEVDGTPPVFAPGITVEDLGDALWVTPAFAVPELADSLVKVGPVGSTDCADESGYGRVLQVSVTIDHGDLPVTFCVLSSDAAGNRAPPAQFTIR</sequence>
<keyword evidence="2" id="KW-1185">Reference proteome</keyword>
<proteinExistence type="predicted"/>
<organism evidence="1 2">
    <name type="scientific">Cellulomonas soli</name>
    <dbReference type="NCBI Taxonomy" id="931535"/>
    <lineage>
        <taxon>Bacteria</taxon>
        <taxon>Bacillati</taxon>
        <taxon>Actinomycetota</taxon>
        <taxon>Actinomycetes</taxon>
        <taxon>Micrococcales</taxon>
        <taxon>Cellulomonadaceae</taxon>
        <taxon>Cellulomonas</taxon>
    </lineage>
</organism>
<evidence type="ECO:0000313" key="1">
    <source>
        <dbReference type="EMBL" id="GEP68556.1"/>
    </source>
</evidence>
<comment type="caution">
    <text evidence="1">The sequence shown here is derived from an EMBL/GenBank/DDBJ whole genome shotgun (WGS) entry which is preliminary data.</text>
</comment>
<name>A0A512PBL5_9CELL</name>
<accession>A0A512PBL5</accession>
<reference evidence="1 2" key="1">
    <citation type="submission" date="2019-07" db="EMBL/GenBank/DDBJ databases">
        <title>Whole genome shotgun sequence of Cellulomonas soli NBRC 109434.</title>
        <authorList>
            <person name="Hosoyama A."/>
            <person name="Uohara A."/>
            <person name="Ohji S."/>
            <person name="Ichikawa N."/>
        </authorList>
    </citation>
    <scope>NUCLEOTIDE SEQUENCE [LARGE SCALE GENOMIC DNA]</scope>
    <source>
        <strain evidence="1 2">NBRC 109434</strain>
    </source>
</reference>
<dbReference type="AlphaFoldDB" id="A0A512PBL5"/>
<gene>
    <name evidence="1" type="ORF">CSO01_12710</name>
</gene>
<protein>
    <submittedName>
        <fullName evidence="1">Uncharacterized protein</fullName>
    </submittedName>
</protein>
<dbReference type="EMBL" id="BKAL01000003">
    <property type="protein sequence ID" value="GEP68556.1"/>
    <property type="molecule type" value="Genomic_DNA"/>
</dbReference>
<dbReference type="Proteomes" id="UP000321798">
    <property type="component" value="Unassembled WGS sequence"/>
</dbReference>